<dbReference type="SUPFAM" id="SSF110087">
    <property type="entry name" value="DR1885-like metal-binding protein"/>
    <property type="match status" value="1"/>
</dbReference>
<dbReference type="PANTHER" id="PTHR36302">
    <property type="entry name" value="BLR7088 PROTEIN"/>
    <property type="match status" value="1"/>
</dbReference>
<dbReference type="InterPro" id="IPR036182">
    <property type="entry name" value="PCuAC_sf"/>
</dbReference>
<keyword evidence="1" id="KW-0812">Transmembrane</keyword>
<name>A0ABZ1Q686_9ACTN</name>
<dbReference type="Pfam" id="PF04314">
    <property type="entry name" value="PCuAC"/>
    <property type="match status" value="1"/>
</dbReference>
<evidence type="ECO:0000256" key="1">
    <source>
        <dbReference type="SAM" id="Phobius"/>
    </source>
</evidence>
<dbReference type="Proteomes" id="UP001432312">
    <property type="component" value="Chromosome"/>
</dbReference>
<organism evidence="2 3">
    <name type="scientific">Streptomyces erythrochromogenes</name>
    <dbReference type="NCBI Taxonomy" id="285574"/>
    <lineage>
        <taxon>Bacteria</taxon>
        <taxon>Bacillati</taxon>
        <taxon>Actinomycetota</taxon>
        <taxon>Actinomycetes</taxon>
        <taxon>Kitasatosporales</taxon>
        <taxon>Streptomycetaceae</taxon>
        <taxon>Streptomyces</taxon>
    </lineage>
</organism>
<keyword evidence="3" id="KW-1185">Reference proteome</keyword>
<feature type="transmembrane region" description="Helical" evidence="1">
    <location>
        <begin position="49"/>
        <end position="70"/>
    </location>
</feature>
<dbReference type="GeneID" id="95495201"/>
<keyword evidence="1" id="KW-0472">Membrane</keyword>
<dbReference type="RefSeq" id="WP_328738606.1">
    <property type="nucleotide sequence ID" value="NZ_CP108036.1"/>
</dbReference>
<dbReference type="Gene3D" id="2.60.40.1890">
    <property type="entry name" value="PCu(A)C copper chaperone"/>
    <property type="match status" value="1"/>
</dbReference>
<dbReference type="InterPro" id="IPR058248">
    <property type="entry name" value="Lxx211020-like"/>
</dbReference>
<proteinExistence type="predicted"/>
<reference evidence="2" key="1">
    <citation type="submission" date="2022-10" db="EMBL/GenBank/DDBJ databases">
        <title>The complete genomes of actinobacterial strains from the NBC collection.</title>
        <authorList>
            <person name="Joergensen T.S."/>
            <person name="Alvarez Arevalo M."/>
            <person name="Sterndorff E.B."/>
            <person name="Faurdal D."/>
            <person name="Vuksanovic O."/>
            <person name="Mourched A.-S."/>
            <person name="Charusanti P."/>
            <person name="Shaw S."/>
            <person name="Blin K."/>
            <person name="Weber T."/>
        </authorList>
    </citation>
    <scope>NUCLEOTIDE SEQUENCE</scope>
    <source>
        <strain evidence="2">NBC_00303</strain>
    </source>
</reference>
<gene>
    <name evidence="2" type="ORF">OHA91_04160</name>
</gene>
<dbReference type="EMBL" id="CP108036">
    <property type="protein sequence ID" value="WUN77769.1"/>
    <property type="molecule type" value="Genomic_DNA"/>
</dbReference>
<protein>
    <submittedName>
        <fullName evidence="2">Copper chaperone PCu(A)C</fullName>
    </submittedName>
</protein>
<dbReference type="PANTHER" id="PTHR36302:SF1">
    <property type="entry name" value="COPPER CHAPERONE PCU(A)C"/>
    <property type="match status" value="1"/>
</dbReference>
<dbReference type="InterPro" id="IPR007410">
    <property type="entry name" value="LpqE-like"/>
</dbReference>
<accession>A0ABZ1Q686</accession>
<sequence length="201" mass="21341">MNDLVRTVNRSVGRKVRRTVRRTVGRAAARTVKAAAEFRGPGRRSLRDGLLATLVPVTACMAMLVALTAWTKAGAAGTPARIDVGVGQVFLPYAGRERTAAFFRIANTGGSDDQLVSVTSPAADEIMLNRHERVGEGGDAMRAVPSANIPAGSVVHMTPSTLDLMVRVKTRRQVGDAVPFVLHFRRSGPVAAVAFVVRPGS</sequence>
<keyword evidence="1" id="KW-1133">Transmembrane helix</keyword>
<evidence type="ECO:0000313" key="3">
    <source>
        <dbReference type="Proteomes" id="UP001432312"/>
    </source>
</evidence>
<evidence type="ECO:0000313" key="2">
    <source>
        <dbReference type="EMBL" id="WUN77769.1"/>
    </source>
</evidence>